<dbReference type="InterPro" id="IPR001547">
    <property type="entry name" value="Glyco_hydro_5"/>
</dbReference>
<name>A0A6A6W604_9PEZI</name>
<keyword evidence="6" id="KW-0325">Glycoprotein</keyword>
<dbReference type="AlphaFoldDB" id="A0A6A6W604"/>
<accession>A0A6A6W604</accession>
<dbReference type="PANTHER" id="PTHR31297">
    <property type="entry name" value="GLUCAN ENDO-1,6-BETA-GLUCOSIDASE B"/>
    <property type="match status" value="1"/>
</dbReference>
<dbReference type="GeneID" id="54488178"/>
<dbReference type="PANTHER" id="PTHR31297:SF39">
    <property type="entry name" value="GLUCAN ENDO-1,6-BETA-GLUCOSIDASE B"/>
    <property type="match status" value="1"/>
</dbReference>
<dbReference type="Proteomes" id="UP000799437">
    <property type="component" value="Unassembled WGS sequence"/>
</dbReference>
<evidence type="ECO:0000256" key="16">
    <source>
        <dbReference type="ARBA" id="ARBA00043257"/>
    </source>
</evidence>
<dbReference type="EMBL" id="ML996574">
    <property type="protein sequence ID" value="KAF2756977.1"/>
    <property type="molecule type" value="Genomic_DNA"/>
</dbReference>
<evidence type="ECO:0000256" key="1">
    <source>
        <dbReference type="ARBA" id="ARBA00004613"/>
    </source>
</evidence>
<dbReference type="InterPro" id="IPR017853">
    <property type="entry name" value="GH"/>
</dbReference>
<sequence length="192" mass="21915">MVSHLVSLLLVFTTLASAWLPLENEDRDVFTFNASLVRRGDDSHSSDSTAEWLPPSGKIRGVNVGSLFVIEPWMARTTFNNMGCRGLKSEFDCVSKLGQSQADTVFQHHWDTWITQDDIRTMAEYGLNTIRISVGYWILEDIVDRDYEYFPRGGLQYLDRIMGWASDQGLYIILALHADVSIYNRIQSEVLD</sequence>
<dbReference type="GO" id="GO:0009986">
    <property type="term" value="C:cell surface"/>
    <property type="evidence" value="ECO:0007669"/>
    <property type="project" value="TreeGrafter"/>
</dbReference>
<evidence type="ECO:0000256" key="4">
    <source>
        <dbReference type="ARBA" id="ARBA00022729"/>
    </source>
</evidence>
<protein>
    <recommendedName>
        <fullName evidence="13">glucan endo-1,6-beta-glucosidase</fullName>
        <ecNumber evidence="13">3.2.1.75</ecNumber>
    </recommendedName>
    <alternativeName>
        <fullName evidence="15">Beta-1,6-glucanase B</fullName>
    </alternativeName>
    <alternativeName>
        <fullName evidence="14">Endo-1,6-beta-D-glucanase B</fullName>
    </alternativeName>
    <alternativeName>
        <fullName evidence="16">Endo-1,6-beta-glucanase B</fullName>
    </alternativeName>
</protein>
<keyword evidence="5 17" id="KW-0378">Hydrolase</keyword>
<evidence type="ECO:0000256" key="14">
    <source>
        <dbReference type="ARBA" id="ARBA00041472"/>
    </source>
</evidence>
<dbReference type="GO" id="GO:0009251">
    <property type="term" value="P:glucan catabolic process"/>
    <property type="evidence" value="ECO:0007669"/>
    <property type="project" value="TreeGrafter"/>
</dbReference>
<comment type="subcellular location">
    <subcellularLocation>
        <location evidence="1">Secreted</location>
    </subcellularLocation>
</comment>
<evidence type="ECO:0000256" key="8">
    <source>
        <dbReference type="ARBA" id="ARBA00023295"/>
    </source>
</evidence>
<evidence type="ECO:0000256" key="10">
    <source>
        <dbReference type="ARBA" id="ARBA00023326"/>
    </source>
</evidence>
<keyword evidence="7" id="KW-0119">Carbohydrate metabolism</keyword>
<reference evidence="20" key="1">
    <citation type="journal article" date="2020" name="Stud. Mycol.">
        <title>101 Dothideomycetes genomes: a test case for predicting lifestyles and emergence of pathogens.</title>
        <authorList>
            <person name="Haridas S."/>
            <person name="Albert R."/>
            <person name="Binder M."/>
            <person name="Bloem J."/>
            <person name="Labutti K."/>
            <person name="Salamov A."/>
            <person name="Andreopoulos B."/>
            <person name="Baker S."/>
            <person name="Barry K."/>
            <person name="Bills G."/>
            <person name="Bluhm B."/>
            <person name="Cannon C."/>
            <person name="Castanera R."/>
            <person name="Culley D."/>
            <person name="Daum C."/>
            <person name="Ezra D."/>
            <person name="Gonzalez J."/>
            <person name="Henrissat B."/>
            <person name="Kuo A."/>
            <person name="Liang C."/>
            <person name="Lipzen A."/>
            <person name="Lutzoni F."/>
            <person name="Magnuson J."/>
            <person name="Mondo S."/>
            <person name="Nolan M."/>
            <person name="Ohm R."/>
            <person name="Pangilinan J."/>
            <person name="Park H.-J."/>
            <person name="Ramirez L."/>
            <person name="Alfaro M."/>
            <person name="Sun H."/>
            <person name="Tritt A."/>
            <person name="Yoshinaga Y."/>
            <person name="Zwiers L.-H."/>
            <person name="Turgeon B."/>
            <person name="Goodwin S."/>
            <person name="Spatafora J."/>
            <person name="Crous P."/>
            <person name="Grigoriev I."/>
        </authorList>
    </citation>
    <scope>NUCLEOTIDE SEQUENCE</scope>
    <source>
        <strain evidence="20">CBS 121739</strain>
    </source>
</reference>
<dbReference type="OrthoDB" id="1887033at2759"/>
<keyword evidence="9" id="KW-0961">Cell wall biogenesis/degradation</keyword>
<feature type="domain" description="Glycoside hydrolase family 5" evidence="19">
    <location>
        <begin position="106"/>
        <end position="182"/>
    </location>
</feature>
<dbReference type="EC" id="3.2.1.75" evidence="13"/>
<dbReference type="GO" id="GO:0046557">
    <property type="term" value="F:glucan endo-1,6-beta-glucosidase activity"/>
    <property type="evidence" value="ECO:0007669"/>
    <property type="project" value="UniProtKB-EC"/>
</dbReference>
<evidence type="ECO:0000259" key="19">
    <source>
        <dbReference type="Pfam" id="PF00150"/>
    </source>
</evidence>
<evidence type="ECO:0000256" key="3">
    <source>
        <dbReference type="ARBA" id="ARBA00022525"/>
    </source>
</evidence>
<evidence type="ECO:0000256" key="6">
    <source>
        <dbReference type="ARBA" id="ARBA00023180"/>
    </source>
</evidence>
<evidence type="ECO:0000313" key="21">
    <source>
        <dbReference type="Proteomes" id="UP000799437"/>
    </source>
</evidence>
<evidence type="ECO:0000256" key="5">
    <source>
        <dbReference type="ARBA" id="ARBA00022801"/>
    </source>
</evidence>
<evidence type="ECO:0000256" key="9">
    <source>
        <dbReference type="ARBA" id="ARBA00023316"/>
    </source>
</evidence>
<dbReference type="InterPro" id="IPR050386">
    <property type="entry name" value="Glycosyl_hydrolase_5"/>
</dbReference>
<dbReference type="Gene3D" id="3.20.20.80">
    <property type="entry name" value="Glycosidases"/>
    <property type="match status" value="1"/>
</dbReference>
<comment type="catalytic activity">
    <reaction evidence="11">
        <text>Random hydrolysis of (1-&gt;6)-linkages in (1-&gt;6)-beta-D-glucans.</text>
        <dbReference type="EC" id="3.2.1.75"/>
    </reaction>
</comment>
<evidence type="ECO:0000256" key="2">
    <source>
        <dbReference type="ARBA" id="ARBA00005641"/>
    </source>
</evidence>
<keyword evidence="8 17" id="KW-0326">Glycosidase</keyword>
<dbReference type="SUPFAM" id="SSF51445">
    <property type="entry name" value="(Trans)glycosidases"/>
    <property type="match status" value="1"/>
</dbReference>
<feature type="signal peptide" evidence="18">
    <location>
        <begin position="1"/>
        <end position="18"/>
    </location>
</feature>
<evidence type="ECO:0000256" key="18">
    <source>
        <dbReference type="SAM" id="SignalP"/>
    </source>
</evidence>
<keyword evidence="21" id="KW-1185">Reference proteome</keyword>
<gene>
    <name evidence="20" type="ORF">EJ05DRAFT_501522</name>
</gene>
<evidence type="ECO:0000256" key="11">
    <source>
        <dbReference type="ARBA" id="ARBA00036633"/>
    </source>
</evidence>
<keyword evidence="10" id="KW-0624">Polysaccharide degradation</keyword>
<evidence type="ECO:0000256" key="13">
    <source>
        <dbReference type="ARBA" id="ARBA00038935"/>
    </source>
</evidence>
<dbReference type="Pfam" id="PF00150">
    <property type="entry name" value="Cellulase"/>
    <property type="match status" value="1"/>
</dbReference>
<evidence type="ECO:0000256" key="17">
    <source>
        <dbReference type="RuleBase" id="RU361153"/>
    </source>
</evidence>
<evidence type="ECO:0000256" key="15">
    <source>
        <dbReference type="ARBA" id="ARBA00042025"/>
    </source>
</evidence>
<evidence type="ECO:0000256" key="12">
    <source>
        <dbReference type="ARBA" id="ARBA00037628"/>
    </source>
</evidence>
<evidence type="ECO:0000256" key="7">
    <source>
        <dbReference type="ARBA" id="ARBA00023277"/>
    </source>
</evidence>
<proteinExistence type="inferred from homology"/>
<comment type="function">
    <text evidence="12">Beta-glucanases participate in the metabolism of beta-glucan, the main structural component of the cell wall. Acts on lutean, pustulan and 1,6-oligo-beta-D-glucosides.</text>
</comment>
<feature type="chain" id="PRO_5025658973" description="glucan endo-1,6-beta-glucosidase" evidence="18">
    <location>
        <begin position="19"/>
        <end position="192"/>
    </location>
</feature>
<keyword evidence="4 18" id="KW-0732">Signal</keyword>
<evidence type="ECO:0000313" key="20">
    <source>
        <dbReference type="EMBL" id="KAF2756977.1"/>
    </source>
</evidence>
<comment type="similarity">
    <text evidence="2 17">Belongs to the glycosyl hydrolase 5 (cellulase A) family.</text>
</comment>
<organism evidence="20 21">
    <name type="scientific">Pseudovirgaria hyperparasitica</name>
    <dbReference type="NCBI Taxonomy" id="470096"/>
    <lineage>
        <taxon>Eukaryota</taxon>
        <taxon>Fungi</taxon>
        <taxon>Dikarya</taxon>
        <taxon>Ascomycota</taxon>
        <taxon>Pezizomycotina</taxon>
        <taxon>Dothideomycetes</taxon>
        <taxon>Dothideomycetes incertae sedis</taxon>
        <taxon>Acrospermales</taxon>
        <taxon>Acrospermaceae</taxon>
        <taxon>Pseudovirgaria</taxon>
    </lineage>
</organism>
<dbReference type="RefSeq" id="XP_033599428.1">
    <property type="nucleotide sequence ID" value="XM_033747124.1"/>
</dbReference>
<dbReference type="GO" id="GO:0071555">
    <property type="term" value="P:cell wall organization"/>
    <property type="evidence" value="ECO:0007669"/>
    <property type="project" value="UniProtKB-KW"/>
</dbReference>
<dbReference type="GO" id="GO:0004338">
    <property type="term" value="F:glucan exo-1,3-beta-glucosidase activity"/>
    <property type="evidence" value="ECO:0007669"/>
    <property type="project" value="TreeGrafter"/>
</dbReference>
<keyword evidence="3" id="KW-0964">Secreted</keyword>
<dbReference type="GO" id="GO:0005576">
    <property type="term" value="C:extracellular region"/>
    <property type="evidence" value="ECO:0007669"/>
    <property type="project" value="UniProtKB-SubCell"/>
</dbReference>